<reference evidence="10" key="1">
    <citation type="submission" date="2016-11" db="EMBL/GenBank/DDBJ databases">
        <authorList>
            <person name="Varghese N."/>
            <person name="Submissions S."/>
        </authorList>
    </citation>
    <scope>NUCLEOTIDE SEQUENCE [LARGE SCALE GENOMIC DNA]</scope>
    <source>
        <strain evidence="10">DSM 26134</strain>
    </source>
</reference>
<evidence type="ECO:0000256" key="5">
    <source>
        <dbReference type="ARBA" id="ARBA00022833"/>
    </source>
</evidence>
<dbReference type="GO" id="GO:0004222">
    <property type="term" value="F:metalloendopeptidase activity"/>
    <property type="evidence" value="ECO:0007669"/>
    <property type="project" value="InterPro"/>
</dbReference>
<dbReference type="GO" id="GO:0005829">
    <property type="term" value="C:cytosol"/>
    <property type="evidence" value="ECO:0007669"/>
    <property type="project" value="UniProtKB-ARBA"/>
</dbReference>
<dbReference type="EMBL" id="FRAA01000002">
    <property type="protein sequence ID" value="SHJ95894.1"/>
    <property type="molecule type" value="Genomic_DNA"/>
</dbReference>
<keyword evidence="10" id="KW-1185">Reference proteome</keyword>
<evidence type="ECO:0000256" key="7">
    <source>
        <dbReference type="RuleBase" id="RU003435"/>
    </source>
</evidence>
<dbReference type="GO" id="GO:0004180">
    <property type="term" value="F:carboxypeptidase activity"/>
    <property type="evidence" value="ECO:0007669"/>
    <property type="project" value="TreeGrafter"/>
</dbReference>
<dbReference type="InterPro" id="IPR024079">
    <property type="entry name" value="MetalloPept_cat_dom_sf"/>
</dbReference>
<keyword evidence="3 7" id="KW-0479">Metal-binding</keyword>
<dbReference type="Gene3D" id="1.10.1370.10">
    <property type="entry name" value="Neurolysin, domain 3"/>
    <property type="match status" value="1"/>
</dbReference>
<dbReference type="Proteomes" id="UP000184474">
    <property type="component" value="Unassembled WGS sequence"/>
</dbReference>
<comment type="cofactor">
    <cofactor evidence="7">
        <name>Zn(2+)</name>
        <dbReference type="ChEBI" id="CHEBI:29105"/>
    </cofactor>
    <text evidence="7">Binds 1 zinc ion.</text>
</comment>
<dbReference type="GO" id="GO:0006508">
    <property type="term" value="P:proteolysis"/>
    <property type="evidence" value="ECO:0007669"/>
    <property type="project" value="UniProtKB-KW"/>
</dbReference>
<organism evidence="9 10">
    <name type="scientific">Reichenbachiella agariperforans</name>
    <dbReference type="NCBI Taxonomy" id="156994"/>
    <lineage>
        <taxon>Bacteria</taxon>
        <taxon>Pseudomonadati</taxon>
        <taxon>Bacteroidota</taxon>
        <taxon>Cytophagia</taxon>
        <taxon>Cytophagales</taxon>
        <taxon>Reichenbachiellaceae</taxon>
        <taxon>Reichenbachiella</taxon>
    </lineage>
</organism>
<keyword evidence="6 7" id="KW-0482">Metalloprotease</keyword>
<dbReference type="GO" id="GO:0046872">
    <property type="term" value="F:metal ion binding"/>
    <property type="evidence" value="ECO:0007669"/>
    <property type="project" value="UniProtKB-UniRule"/>
</dbReference>
<evidence type="ECO:0000256" key="2">
    <source>
        <dbReference type="ARBA" id="ARBA00022670"/>
    </source>
</evidence>
<dbReference type="STRING" id="156994.SAMN04488028_102282"/>
<dbReference type="CDD" id="cd06456">
    <property type="entry name" value="M3A_DCP"/>
    <property type="match status" value="1"/>
</dbReference>
<dbReference type="InterPro" id="IPR001567">
    <property type="entry name" value="Pept_M3A_M3B_dom"/>
</dbReference>
<protein>
    <submittedName>
        <fullName evidence="9">Peptidyl-dipeptidase Dcp</fullName>
    </submittedName>
</protein>
<gene>
    <name evidence="9" type="ORF">SAMN04488028_102282</name>
</gene>
<evidence type="ECO:0000259" key="8">
    <source>
        <dbReference type="Pfam" id="PF01432"/>
    </source>
</evidence>
<evidence type="ECO:0000256" key="3">
    <source>
        <dbReference type="ARBA" id="ARBA00022723"/>
    </source>
</evidence>
<keyword evidence="2 7" id="KW-0645">Protease</keyword>
<dbReference type="InterPro" id="IPR045090">
    <property type="entry name" value="Pept_M3A_M3B"/>
</dbReference>
<dbReference type="PANTHER" id="PTHR43660">
    <property type="entry name" value="DIPEPTIDYL CARBOXYPEPTIDASE"/>
    <property type="match status" value="1"/>
</dbReference>
<dbReference type="Pfam" id="PF01432">
    <property type="entry name" value="Peptidase_M3"/>
    <property type="match status" value="1"/>
</dbReference>
<evidence type="ECO:0000313" key="9">
    <source>
        <dbReference type="EMBL" id="SHJ95894.1"/>
    </source>
</evidence>
<proteinExistence type="inferred from homology"/>
<dbReference type="Gene3D" id="3.40.390.10">
    <property type="entry name" value="Collagenase (Catalytic Domain)"/>
    <property type="match status" value="1"/>
</dbReference>
<dbReference type="InterPro" id="IPR034005">
    <property type="entry name" value="M3A_DCP"/>
</dbReference>
<evidence type="ECO:0000313" key="10">
    <source>
        <dbReference type="Proteomes" id="UP000184474"/>
    </source>
</evidence>
<dbReference type="AlphaFoldDB" id="A0A1M6NJU2"/>
<dbReference type="InterPro" id="IPR024077">
    <property type="entry name" value="Neurolysin/TOP_dom2"/>
</dbReference>
<dbReference type="Gene3D" id="1.20.1050.40">
    <property type="entry name" value="Endopeptidase. Chain P, domain 1"/>
    <property type="match status" value="1"/>
</dbReference>
<dbReference type="FunFam" id="3.40.390.10:FF:000009">
    <property type="entry name" value="Oligopeptidase A"/>
    <property type="match status" value="1"/>
</dbReference>
<evidence type="ECO:0000256" key="4">
    <source>
        <dbReference type="ARBA" id="ARBA00022801"/>
    </source>
</evidence>
<name>A0A1M6NJU2_REIAG</name>
<comment type="similarity">
    <text evidence="1 7">Belongs to the peptidase M3 family.</text>
</comment>
<keyword evidence="5 7" id="KW-0862">Zinc</keyword>
<dbReference type="SUPFAM" id="SSF55486">
    <property type="entry name" value="Metalloproteases ('zincins'), catalytic domain"/>
    <property type="match status" value="1"/>
</dbReference>
<sequence>MLENNPLLLPFDSPFEVAPFSSIRLEHYKPAIEKLIESSLLEIDKIAASVDAPTYDNTIVALDRSGKQLSQVAEVFFNLNSAETSEEMQALASDLSPILTDFSNAIMQNAILFDRVKTVYTATDQSLLDAEDSMLLEKTYKGFIRSGANLSDEDKKKYAEISKELAQLQLKFGENVLAETNAYEMIIEDEKDLAGLPEGIKEGAAATAEAKGHKGKWMFTLQAPSFVPFMEYADNRALREKMFRAYMSKAFKGDKFDNQENVKKIVALRQEKVALLGYESYSDYVLEERMAESADKVEAFLNDLLTKATPKAKAEVEAVKAFAKGQGFEGELERWDWSYYSQKLKNEKFQINDEMLRPYFKLDNAVKGIFDVANKLYGLTFKHNPEIPVYHPDVKAYEVLNEKGEHVSVFFEDYFPREGKRGGAWMTSYKSQYKDGIDHRPIVSIVCNFTPATGDKPSLLTYNEVETLFHEFGHALHGMLADSKYSSLSGTSVYWDFVELPSQILENWLQEKECLDLFAKHYETGEPIPEDYIQKIKDSSNFNEGYQTMRQLSFGLMDMAWHSLKADEIQVDDVRAFEQKAMAQTELFGAIEGACMSTQFSHIFQGGYAAGYYSYKWAEVLDADAFSVFKEKGIFNKEVATSFKENILSRGGSEHPMELYKRFRGQEPTVDALLERSGLK</sequence>
<evidence type="ECO:0000256" key="1">
    <source>
        <dbReference type="ARBA" id="ARBA00006040"/>
    </source>
</evidence>
<dbReference type="PANTHER" id="PTHR43660:SF1">
    <property type="entry name" value="DIPEPTIDYL CARBOXYPEPTIDASE"/>
    <property type="match status" value="1"/>
</dbReference>
<evidence type="ECO:0000256" key="6">
    <source>
        <dbReference type="ARBA" id="ARBA00023049"/>
    </source>
</evidence>
<dbReference type="RefSeq" id="WP_073121171.1">
    <property type="nucleotide sequence ID" value="NZ_FRAA01000002.1"/>
</dbReference>
<keyword evidence="4 7" id="KW-0378">Hydrolase</keyword>
<accession>A0A1M6NJU2</accession>
<feature type="domain" description="Peptidase M3A/M3B catalytic" evidence="8">
    <location>
        <begin position="229"/>
        <end position="678"/>
    </location>
</feature>
<dbReference type="InterPro" id="IPR024080">
    <property type="entry name" value="Neurolysin/TOP_N"/>
</dbReference>